<accession>A0A3G2C753</accession>
<dbReference type="GO" id="GO:0016787">
    <property type="term" value="F:hydrolase activity"/>
    <property type="evidence" value="ECO:0007669"/>
    <property type="project" value="UniProtKB-KW"/>
</dbReference>
<evidence type="ECO:0000313" key="2">
    <source>
        <dbReference type="EMBL" id="AYM48167.1"/>
    </source>
</evidence>
<evidence type="ECO:0000256" key="1">
    <source>
        <dbReference type="SAM" id="MobiDB-lite"/>
    </source>
</evidence>
<proteinExistence type="predicted"/>
<dbReference type="EMBL" id="MH883392">
    <property type="protein sequence ID" value="AYM48111.1"/>
    <property type="molecule type" value="Genomic_DNA"/>
</dbReference>
<protein>
    <submittedName>
        <fullName evidence="2">Phosphoribosyl-ATP pyrophosphohydrolase</fullName>
    </submittedName>
</protein>
<dbReference type="EMBL" id="MH883413">
    <property type="protein sequence ID" value="AYM48167.1"/>
    <property type="molecule type" value="Genomic_DNA"/>
</dbReference>
<keyword evidence="2" id="KW-0378">Hydrolase</keyword>
<dbReference type="Gene3D" id="1.10.3420.10">
    <property type="entry name" value="putative ntp pyrophosphohydrolase like domain"/>
    <property type="match status" value="2"/>
</dbReference>
<feature type="region of interest" description="Disordered" evidence="1">
    <location>
        <begin position="104"/>
        <end position="123"/>
    </location>
</feature>
<reference evidence="2" key="1">
    <citation type="submission" date="2018-09" db="EMBL/GenBank/DDBJ databases">
        <title>Phylogenetic barriers to horizontal transfer of antimicrobial peptide resistance genes in the human gut microbiota.</title>
        <authorList>
            <person name="Kintses B."/>
            <person name="Mehi O."/>
            <person name="Ari E."/>
            <person name="Szamel M."/>
            <person name="Gyorkei A."/>
            <person name="Jangir P.K."/>
            <person name="Nagy I."/>
            <person name="Pal F."/>
            <person name="Fekete G."/>
            <person name="Tengolics R."/>
            <person name="Nyerges A."/>
            <person name="Liko I."/>
            <person name="Balint A."/>
            <person name="Molnar T."/>
            <person name="Balint B."/>
            <person name="Vasarhelyi B.M."/>
            <person name="Bustamante M."/>
            <person name="Papp B."/>
            <person name="Pal C."/>
        </authorList>
    </citation>
    <scope>NUCLEOTIDE SEQUENCE</scope>
</reference>
<name>A0A3G2C753_9BACT</name>
<dbReference type="CDD" id="cd11545">
    <property type="entry name" value="NTP-PPase_YP_001813558"/>
    <property type="match status" value="1"/>
</dbReference>
<sequence length="141" mass="16473">MIYYKLFNLHTMNKEWEKVKLFHDKFGHPSSDRPAFIPKERAKDRAKWLMEEIAEFLVAPDIYEQADAMIDLIYFALGTLVEMGIKPDELFDIIQKANMEKLGEDGNPIYNPKDGKIMKPKHWEDPAPKIKAYIDNLSQNS</sequence>
<organism evidence="2">
    <name type="scientific">uncultured Parabacteroides sp</name>
    <dbReference type="NCBI Taxonomy" id="512312"/>
    <lineage>
        <taxon>Bacteria</taxon>
        <taxon>Pseudomonadati</taxon>
        <taxon>Bacteroidota</taxon>
        <taxon>Bacteroidia</taxon>
        <taxon>Bacteroidales</taxon>
        <taxon>Tannerellaceae</taxon>
        <taxon>Parabacteroides</taxon>
        <taxon>environmental samples</taxon>
    </lineage>
</organism>
<dbReference type="InterPro" id="IPR021130">
    <property type="entry name" value="PRib-ATP_PPHydrolase-like"/>
</dbReference>
<dbReference type="AlphaFoldDB" id="A0A3G2C753"/>
<dbReference type="Pfam" id="PF01503">
    <property type="entry name" value="PRA-PH"/>
    <property type="match status" value="1"/>
</dbReference>
<dbReference type="InterPro" id="IPR023292">
    <property type="entry name" value="NTP_PyroPHydrolase-like_dom_sf"/>
</dbReference>
<feature type="compositionally biased region" description="Basic and acidic residues" evidence="1">
    <location>
        <begin position="113"/>
        <end position="123"/>
    </location>
</feature>